<protein>
    <submittedName>
        <fullName evidence="2">SFRICE_031226</fullName>
    </submittedName>
</protein>
<organism evidence="2">
    <name type="scientific">Spodoptera frugiperda</name>
    <name type="common">Fall armyworm</name>
    <dbReference type="NCBI Taxonomy" id="7108"/>
    <lineage>
        <taxon>Eukaryota</taxon>
        <taxon>Metazoa</taxon>
        <taxon>Ecdysozoa</taxon>
        <taxon>Arthropoda</taxon>
        <taxon>Hexapoda</taxon>
        <taxon>Insecta</taxon>
        <taxon>Pterygota</taxon>
        <taxon>Neoptera</taxon>
        <taxon>Endopterygota</taxon>
        <taxon>Lepidoptera</taxon>
        <taxon>Glossata</taxon>
        <taxon>Ditrysia</taxon>
        <taxon>Noctuoidea</taxon>
        <taxon>Noctuidae</taxon>
        <taxon>Amphipyrinae</taxon>
        <taxon>Spodoptera</taxon>
    </lineage>
</organism>
<feature type="region of interest" description="Disordered" evidence="1">
    <location>
        <begin position="1"/>
        <end position="21"/>
    </location>
</feature>
<evidence type="ECO:0000256" key="1">
    <source>
        <dbReference type="SAM" id="MobiDB-lite"/>
    </source>
</evidence>
<accession>A0A2H1VZI6</accession>
<reference evidence="2" key="1">
    <citation type="submission" date="2016-07" db="EMBL/GenBank/DDBJ databases">
        <authorList>
            <person name="Bretaudeau A."/>
        </authorList>
    </citation>
    <scope>NUCLEOTIDE SEQUENCE</scope>
    <source>
        <strain evidence="2">Rice</strain>
        <tissue evidence="2">Whole body</tissue>
    </source>
</reference>
<dbReference type="EMBL" id="ODYU01005421">
    <property type="protein sequence ID" value="SOQ46250.1"/>
    <property type="molecule type" value="Genomic_DNA"/>
</dbReference>
<dbReference type="AlphaFoldDB" id="A0A2H1VZI6"/>
<evidence type="ECO:0000313" key="2">
    <source>
        <dbReference type="EMBL" id="SOQ46250.1"/>
    </source>
</evidence>
<sequence length="227" mass="24966">MGQVGKQTDRSPDGIQSAPPIDTPVALQGLGTWGSWVIRPSVTSLIRRNRTQALFHVGCLCGRDITPLFFLRGENHPVASPTLGEARGSVRLLLTKNHLVPSPAFRAGDPVISLGSPQLRVKHQPYWAPSVVVSSRCQTPQMVPSRADGRSGAADNKTLPRIRIFSCVAGAFTNIQVHVHMTPRPETTICGSHKELLHVYLMVSNRRRPWTLETPEALQVRYRLFGG</sequence>
<gene>
    <name evidence="2" type="ORF">SFRICE_031226</name>
</gene>
<name>A0A2H1VZI6_SPOFR</name>
<proteinExistence type="predicted"/>